<proteinExistence type="predicted"/>
<evidence type="ECO:0000313" key="1">
    <source>
        <dbReference type="EMBL" id="MFC6042490.1"/>
    </source>
</evidence>
<sequence length="204" mass="22150">MPESSSEIHARVLAAAADGRLPAPEITGWDVFPWEVVDGALAPKALDAPAPATPREGDEGGAPCRVCAGVPADRIVWEDEDWILTHHGEPSGLPLVVMLNSREHMDAGDFDDDQASTFGRICNRLVRIIQGLDGIGRVHVNRWGDGSAHFHVWFFARPAGFEQIQGSFAVEWDAILPPVDEAVWRADLHTVATKLANWGGHARA</sequence>
<name>A0ABW1LET0_9ACTN</name>
<reference evidence="2" key="1">
    <citation type="journal article" date="2019" name="Int. J. Syst. Evol. Microbiol.">
        <title>The Global Catalogue of Microorganisms (GCM) 10K type strain sequencing project: providing services to taxonomists for standard genome sequencing and annotation.</title>
        <authorList>
            <consortium name="The Broad Institute Genomics Platform"/>
            <consortium name="The Broad Institute Genome Sequencing Center for Infectious Disease"/>
            <person name="Wu L."/>
            <person name="Ma J."/>
        </authorList>
    </citation>
    <scope>NUCLEOTIDE SEQUENCE [LARGE SCALE GENOMIC DNA]</scope>
    <source>
        <strain evidence="2">CCUG 54522</strain>
    </source>
</reference>
<comment type="caution">
    <text evidence="1">The sequence shown here is derived from an EMBL/GenBank/DDBJ whole genome shotgun (WGS) entry which is preliminary data.</text>
</comment>
<organism evidence="1 2">
    <name type="scientific">Nocardioides hankookensis</name>
    <dbReference type="NCBI Taxonomy" id="443157"/>
    <lineage>
        <taxon>Bacteria</taxon>
        <taxon>Bacillati</taxon>
        <taxon>Actinomycetota</taxon>
        <taxon>Actinomycetes</taxon>
        <taxon>Propionibacteriales</taxon>
        <taxon>Nocardioidaceae</taxon>
        <taxon>Nocardioides</taxon>
    </lineage>
</organism>
<dbReference type="Proteomes" id="UP001596135">
    <property type="component" value="Unassembled WGS sequence"/>
</dbReference>
<dbReference type="SUPFAM" id="SSF54197">
    <property type="entry name" value="HIT-like"/>
    <property type="match status" value="1"/>
</dbReference>
<protein>
    <recommendedName>
        <fullName evidence="3">Diadenosine tetraphosphate (Ap4A) hydrolase</fullName>
    </recommendedName>
</protein>
<accession>A0ABW1LET0</accession>
<gene>
    <name evidence="1" type="ORF">ACFPYL_05375</name>
</gene>
<dbReference type="InterPro" id="IPR036265">
    <property type="entry name" value="HIT-like_sf"/>
</dbReference>
<dbReference type="EMBL" id="JBHSRJ010000003">
    <property type="protein sequence ID" value="MFC6042490.1"/>
    <property type="molecule type" value="Genomic_DNA"/>
</dbReference>
<dbReference type="Gene3D" id="3.30.428.10">
    <property type="entry name" value="HIT-like"/>
    <property type="match status" value="1"/>
</dbReference>
<evidence type="ECO:0008006" key="3">
    <source>
        <dbReference type="Google" id="ProtNLM"/>
    </source>
</evidence>
<keyword evidence="2" id="KW-1185">Reference proteome</keyword>
<evidence type="ECO:0000313" key="2">
    <source>
        <dbReference type="Proteomes" id="UP001596135"/>
    </source>
</evidence>
<dbReference type="RefSeq" id="WP_379151305.1">
    <property type="nucleotide sequence ID" value="NZ_JBHSRJ010000003.1"/>
</dbReference>